<dbReference type="InterPro" id="IPR050155">
    <property type="entry name" value="HAD-like_hydrolase_sf"/>
</dbReference>
<accession>R3X5N7</accession>
<dbReference type="Gene3D" id="3.40.50.1000">
    <property type="entry name" value="HAD superfamily/HAD-like"/>
    <property type="match status" value="1"/>
</dbReference>
<dbReference type="CDD" id="cd04302">
    <property type="entry name" value="HAD_5NT"/>
    <property type="match status" value="1"/>
</dbReference>
<dbReference type="RefSeq" id="WP_010770923.1">
    <property type="nucleotide sequence ID" value="NZ_KB946332.1"/>
</dbReference>
<dbReference type="InterPro" id="IPR036412">
    <property type="entry name" value="HAD-like_sf"/>
</dbReference>
<evidence type="ECO:0000313" key="2">
    <source>
        <dbReference type="Proteomes" id="UP000013840"/>
    </source>
</evidence>
<dbReference type="OrthoDB" id="9792518at2"/>
<dbReference type="InterPro" id="IPR006439">
    <property type="entry name" value="HAD-SF_hydro_IA"/>
</dbReference>
<dbReference type="Proteomes" id="UP000013840">
    <property type="component" value="Unassembled WGS sequence"/>
</dbReference>
<dbReference type="PANTHER" id="PTHR43434">
    <property type="entry name" value="PHOSPHOGLYCOLATE PHOSPHATASE"/>
    <property type="match status" value="1"/>
</dbReference>
<dbReference type="SUPFAM" id="SSF56784">
    <property type="entry name" value="HAD-like"/>
    <property type="match status" value="1"/>
</dbReference>
<comment type="caution">
    <text evidence="1">The sequence shown here is derived from an EMBL/GenBank/DDBJ whole genome shotgun (WGS) entry which is preliminary data.</text>
</comment>
<dbReference type="NCBIfam" id="TIGR01549">
    <property type="entry name" value="HAD-SF-IA-v1"/>
    <property type="match status" value="1"/>
</dbReference>
<dbReference type="PANTHER" id="PTHR43434:SF20">
    <property type="entry name" value="5'-NUCLEOTIDASE"/>
    <property type="match status" value="1"/>
</dbReference>
<dbReference type="SFLD" id="SFLDS00003">
    <property type="entry name" value="Haloacid_Dehalogenase"/>
    <property type="match status" value="1"/>
</dbReference>
<dbReference type="Pfam" id="PF13419">
    <property type="entry name" value="HAD_2"/>
    <property type="match status" value="1"/>
</dbReference>
<dbReference type="InterPro" id="IPR041492">
    <property type="entry name" value="HAD_2"/>
</dbReference>
<organism evidence="1 2">
    <name type="scientific">Enterococcus caccae ATCC BAA-1240</name>
    <dbReference type="NCBI Taxonomy" id="1158612"/>
    <lineage>
        <taxon>Bacteria</taxon>
        <taxon>Bacillati</taxon>
        <taxon>Bacillota</taxon>
        <taxon>Bacilli</taxon>
        <taxon>Lactobacillales</taxon>
        <taxon>Enterococcaceae</taxon>
        <taxon>Enterococcus</taxon>
    </lineage>
</organism>
<dbReference type="SFLD" id="SFLDG01129">
    <property type="entry name" value="C1.5:_HAD__Beta-PGM__Phosphata"/>
    <property type="match status" value="1"/>
</dbReference>
<dbReference type="InterPro" id="IPR023198">
    <property type="entry name" value="PGP-like_dom2"/>
</dbReference>
<dbReference type="EMBL" id="AJAU01000008">
    <property type="protein sequence ID" value="EOL49365.1"/>
    <property type="molecule type" value="Genomic_DNA"/>
</dbReference>
<reference evidence="1 2" key="1">
    <citation type="submission" date="2013-02" db="EMBL/GenBank/DDBJ databases">
        <title>The Genome Sequence of Enterococcus caccae BAA-1240.</title>
        <authorList>
            <consortium name="The Broad Institute Genome Sequencing Platform"/>
            <consortium name="The Broad Institute Genome Sequencing Center for Infectious Disease"/>
            <person name="Earl A.M."/>
            <person name="Gilmore M.S."/>
            <person name="Lebreton F."/>
            <person name="Walker B."/>
            <person name="Young S.K."/>
            <person name="Zeng Q."/>
            <person name="Gargeya S."/>
            <person name="Fitzgerald M."/>
            <person name="Haas B."/>
            <person name="Abouelleil A."/>
            <person name="Alvarado L."/>
            <person name="Arachchi H.M."/>
            <person name="Berlin A.M."/>
            <person name="Chapman S.B."/>
            <person name="Dewar J."/>
            <person name="Goldberg J."/>
            <person name="Griggs A."/>
            <person name="Gujja S."/>
            <person name="Hansen M."/>
            <person name="Howarth C."/>
            <person name="Imamovic A."/>
            <person name="Larimer J."/>
            <person name="McCowan C."/>
            <person name="Murphy C."/>
            <person name="Neiman D."/>
            <person name="Pearson M."/>
            <person name="Priest M."/>
            <person name="Roberts A."/>
            <person name="Saif S."/>
            <person name="Shea T."/>
            <person name="Sisk P."/>
            <person name="Sykes S."/>
            <person name="Wortman J."/>
            <person name="Nusbaum C."/>
            <person name="Birren B."/>
        </authorList>
    </citation>
    <scope>NUCLEOTIDE SEQUENCE [LARGE SCALE GENOMIC DNA]</scope>
    <source>
        <strain evidence="1 2">ATCC BAA-1240</strain>
    </source>
</reference>
<dbReference type="Gene3D" id="1.10.150.240">
    <property type="entry name" value="Putative phosphatase, domain 2"/>
    <property type="match status" value="1"/>
</dbReference>
<dbReference type="InterPro" id="IPR023214">
    <property type="entry name" value="HAD_sf"/>
</dbReference>
<protein>
    <submittedName>
        <fullName evidence="1">HAD hydrolase, family IA</fullName>
    </submittedName>
</protein>
<dbReference type="GO" id="GO:0004713">
    <property type="term" value="F:protein tyrosine kinase activity"/>
    <property type="evidence" value="ECO:0007669"/>
    <property type="project" value="TreeGrafter"/>
</dbReference>
<name>R3X5N7_9ENTE</name>
<dbReference type="PATRIC" id="fig|1158612.3.peg.751"/>
<sequence>MQYKKILFDLDGTITDSGEGIIHSVVYALKKMNRQLPAIEELNSFIGPPLNESFSKLYHLDTQATDLAVRYYREYYQTNGMYENRVYVGIPELLAALKKAGCTLYIATSKPEIYAKQILVHFELNDYFDGVYGASLDGGRSKKGDVIEYALKEAKITRLEETVMIGDRSHDIIGAKENKLASIGVLYGFGDRAELETAGAEYIALTPEEIQKIIIN</sequence>
<dbReference type="GO" id="GO:0005829">
    <property type="term" value="C:cytosol"/>
    <property type="evidence" value="ECO:0007669"/>
    <property type="project" value="TreeGrafter"/>
</dbReference>
<keyword evidence="2" id="KW-1185">Reference proteome</keyword>
<gene>
    <name evidence="1" type="ORF">UC7_00742</name>
</gene>
<dbReference type="AlphaFoldDB" id="R3X5N7"/>
<evidence type="ECO:0000313" key="1">
    <source>
        <dbReference type="EMBL" id="EOL49365.1"/>
    </source>
</evidence>
<dbReference type="GO" id="GO:0016787">
    <property type="term" value="F:hydrolase activity"/>
    <property type="evidence" value="ECO:0007669"/>
    <property type="project" value="UniProtKB-KW"/>
</dbReference>
<dbReference type="eggNOG" id="COG0546">
    <property type="taxonomic scope" value="Bacteria"/>
</dbReference>
<keyword evidence="1" id="KW-0378">Hydrolase</keyword>
<proteinExistence type="predicted"/>
<dbReference type="FunFam" id="3.40.50.1000:FF:000022">
    <property type="entry name" value="Phosphoglycolate phosphatase"/>
    <property type="match status" value="1"/>
</dbReference>
<dbReference type="STRING" id="317735.RU98_GL001103"/>